<evidence type="ECO:0000256" key="1">
    <source>
        <dbReference type="ARBA" id="ARBA00022741"/>
    </source>
</evidence>
<proteinExistence type="predicted"/>
<dbReference type="GO" id="GO:0003677">
    <property type="term" value="F:DNA binding"/>
    <property type="evidence" value="ECO:0007669"/>
    <property type="project" value="UniProtKB-KW"/>
</dbReference>
<keyword evidence="5" id="KW-0378">Hydrolase</keyword>
<comment type="caution">
    <text evidence="5">The sequence shown here is derived from an EMBL/GenBank/DDBJ whole genome shotgun (WGS) entry which is preliminary data.</text>
</comment>
<evidence type="ECO:0000313" key="6">
    <source>
        <dbReference type="Proteomes" id="UP000286974"/>
    </source>
</evidence>
<dbReference type="AlphaFoldDB" id="A0A401FKU2"/>
<feature type="domain" description="PriA DNA helicase Cys-rich region (CRR)" evidence="4">
    <location>
        <begin position="74"/>
        <end position="99"/>
    </location>
</feature>
<name>A0A401FKU2_9LACO</name>
<dbReference type="InterPro" id="IPR040498">
    <property type="entry name" value="PriA_CRR"/>
</dbReference>
<dbReference type="GO" id="GO:0006302">
    <property type="term" value="P:double-strand break repair"/>
    <property type="evidence" value="ECO:0007669"/>
    <property type="project" value="TreeGrafter"/>
</dbReference>
<evidence type="ECO:0000256" key="3">
    <source>
        <dbReference type="ARBA" id="ARBA00023125"/>
    </source>
</evidence>
<keyword evidence="3" id="KW-0238">DNA-binding</keyword>
<organism evidence="5 6">
    <name type="scientific">Lentilactobacillus kosonis</name>
    <dbReference type="NCBI Taxonomy" id="2810561"/>
    <lineage>
        <taxon>Bacteria</taxon>
        <taxon>Bacillati</taxon>
        <taxon>Bacillota</taxon>
        <taxon>Bacilli</taxon>
        <taxon>Lactobacillales</taxon>
        <taxon>Lactobacillaceae</taxon>
        <taxon>Lentilactobacillus</taxon>
    </lineage>
</organism>
<dbReference type="PANTHER" id="PTHR30580:SF0">
    <property type="entry name" value="PRIMOSOMAL PROTEIN N"/>
    <property type="match status" value="1"/>
</dbReference>
<sequence length="122" mass="13973">MLRLPHRINDQVLPKVDVVDMREEMKYSSSLLSQPLQEKITEKLARKEQVILMLNRRGYASFLMCRSCGYVPQCPNCDISLTVHKQNHSLKCHYCGYQQAIPESCPQCQSKKSGTLVMVVSN</sequence>
<evidence type="ECO:0000256" key="2">
    <source>
        <dbReference type="ARBA" id="ARBA00022840"/>
    </source>
</evidence>
<dbReference type="EMBL" id="BEXA01000002">
    <property type="protein sequence ID" value="GAY72926.1"/>
    <property type="molecule type" value="Genomic_DNA"/>
</dbReference>
<dbReference type="GO" id="GO:0006310">
    <property type="term" value="P:DNA recombination"/>
    <property type="evidence" value="ECO:0007669"/>
    <property type="project" value="TreeGrafter"/>
</dbReference>
<dbReference type="GO" id="GO:0005524">
    <property type="term" value="F:ATP binding"/>
    <property type="evidence" value="ECO:0007669"/>
    <property type="project" value="UniProtKB-KW"/>
</dbReference>
<gene>
    <name evidence="5" type="ORF">NBRC111893_1072</name>
</gene>
<accession>A0A401FKU2</accession>
<evidence type="ECO:0000313" key="5">
    <source>
        <dbReference type="EMBL" id="GAY72926.1"/>
    </source>
</evidence>
<dbReference type="GO" id="GO:0043138">
    <property type="term" value="F:3'-5' DNA helicase activity"/>
    <property type="evidence" value="ECO:0007669"/>
    <property type="project" value="TreeGrafter"/>
</dbReference>
<reference evidence="5 6" key="1">
    <citation type="submission" date="2017-11" db="EMBL/GenBank/DDBJ databases">
        <title>Draft Genome Sequence of Lactobacillus curieae NBRC 111893 isolated from Koso, a Japanese sugar-Vegetable Fermented Beverage.</title>
        <authorList>
            <person name="Chiou T.Y."/>
            <person name="Oshima K."/>
            <person name="Suda W."/>
            <person name="Hattori M."/>
            <person name="Takahashi T."/>
        </authorList>
    </citation>
    <scope>NUCLEOTIDE SEQUENCE [LARGE SCALE GENOMIC DNA]</scope>
    <source>
        <strain evidence="5 6">NBRC111893</strain>
    </source>
</reference>
<dbReference type="Proteomes" id="UP000286974">
    <property type="component" value="Unassembled WGS sequence"/>
</dbReference>
<keyword evidence="5" id="KW-0347">Helicase</keyword>
<dbReference type="PANTHER" id="PTHR30580">
    <property type="entry name" value="PRIMOSOMAL PROTEIN N"/>
    <property type="match status" value="1"/>
</dbReference>
<protein>
    <submittedName>
        <fullName evidence="5">Helicase PriA essential for oriC/DnaA-independent DNA replication</fullName>
    </submittedName>
</protein>
<evidence type="ECO:0000259" key="4">
    <source>
        <dbReference type="Pfam" id="PF18319"/>
    </source>
</evidence>
<keyword evidence="2" id="KW-0067">ATP-binding</keyword>
<dbReference type="GO" id="GO:0006270">
    <property type="term" value="P:DNA replication initiation"/>
    <property type="evidence" value="ECO:0007669"/>
    <property type="project" value="TreeGrafter"/>
</dbReference>
<keyword evidence="6" id="KW-1185">Reference proteome</keyword>
<dbReference type="Pfam" id="PF18319">
    <property type="entry name" value="Zn_ribbon_PriA"/>
    <property type="match status" value="1"/>
</dbReference>
<keyword evidence="1" id="KW-0547">Nucleotide-binding</keyword>